<protein>
    <recommendedName>
        <fullName evidence="3">PPE domain-containing protein</fullName>
    </recommendedName>
</protein>
<dbReference type="Proteomes" id="UP001500483">
    <property type="component" value="Unassembled WGS sequence"/>
</dbReference>
<dbReference type="RefSeq" id="WP_344929986.1">
    <property type="nucleotide sequence ID" value="NZ_BAAAYK010000038.1"/>
</dbReference>
<dbReference type="SUPFAM" id="SSF140459">
    <property type="entry name" value="PE/PPE dimer-like"/>
    <property type="match status" value="1"/>
</dbReference>
<dbReference type="Pfam" id="PF00823">
    <property type="entry name" value="PPE"/>
    <property type="match status" value="1"/>
</dbReference>
<reference evidence="5" key="1">
    <citation type="journal article" date="2019" name="Int. J. Syst. Evol. Microbiol.">
        <title>The Global Catalogue of Microorganisms (GCM) 10K type strain sequencing project: providing services to taxonomists for standard genome sequencing and annotation.</title>
        <authorList>
            <consortium name="The Broad Institute Genomics Platform"/>
            <consortium name="The Broad Institute Genome Sequencing Center for Infectious Disease"/>
            <person name="Wu L."/>
            <person name="Ma J."/>
        </authorList>
    </citation>
    <scope>NUCLEOTIDE SEQUENCE [LARGE SCALE GENOMIC DNA]</scope>
    <source>
        <strain evidence="5">JCM 9687</strain>
    </source>
</reference>
<dbReference type="InterPro" id="IPR038332">
    <property type="entry name" value="PPE_sf"/>
</dbReference>
<dbReference type="InterPro" id="IPR000030">
    <property type="entry name" value="PPE_dom"/>
</dbReference>
<dbReference type="Gene3D" id="1.20.1260.20">
    <property type="entry name" value="PPE superfamily"/>
    <property type="match status" value="1"/>
</dbReference>
<evidence type="ECO:0000256" key="2">
    <source>
        <dbReference type="SAM" id="MobiDB-lite"/>
    </source>
</evidence>
<comment type="caution">
    <text evidence="4">The sequence shown here is derived from an EMBL/GenBank/DDBJ whole genome shotgun (WGS) entry which is preliminary data.</text>
</comment>
<evidence type="ECO:0000313" key="4">
    <source>
        <dbReference type="EMBL" id="GAA3362668.1"/>
    </source>
</evidence>
<gene>
    <name evidence="4" type="ORF">GCM10020366_51520</name>
</gene>
<feature type="compositionally biased region" description="Low complexity" evidence="2">
    <location>
        <begin position="213"/>
        <end position="228"/>
    </location>
</feature>
<name>A0ABP6RXJ6_9PSEU</name>
<accession>A0ABP6RXJ6</accession>
<evidence type="ECO:0000259" key="3">
    <source>
        <dbReference type="Pfam" id="PF00823"/>
    </source>
</evidence>
<feature type="domain" description="PPE" evidence="3">
    <location>
        <begin position="17"/>
        <end position="166"/>
    </location>
</feature>
<feature type="compositionally biased region" description="Basic and acidic residues" evidence="2">
    <location>
        <begin position="251"/>
        <end position="261"/>
    </location>
</feature>
<dbReference type="EMBL" id="BAAAYK010000038">
    <property type="protein sequence ID" value="GAA3362668.1"/>
    <property type="molecule type" value="Genomic_DNA"/>
</dbReference>
<comment type="similarity">
    <text evidence="1">Belongs to the mycobacterial PPE family.</text>
</comment>
<evidence type="ECO:0000313" key="5">
    <source>
        <dbReference type="Proteomes" id="UP001500483"/>
    </source>
</evidence>
<evidence type="ECO:0000256" key="1">
    <source>
        <dbReference type="ARBA" id="ARBA00010652"/>
    </source>
</evidence>
<feature type="region of interest" description="Disordered" evidence="2">
    <location>
        <begin position="199"/>
        <end position="289"/>
    </location>
</feature>
<sequence length="289" mass="30471">MSDHRWQGYRHEELYEQIHQGPGADASTDSVRRWSELTRTLGEIDGDLAAALSSAMSGWQGEAADNARGGIRPLGEWAVQAQQAAESMRDRTEQQASFVGKARADMPQPQPLTTEDPGTAITGLVHLFGGQTDYEVQESRRDAAEQRAFEVMRTYEASTRANTTSLASFAPPPQVVVDAHVPPPGAAKGLQQPNITISWAGAPVPAPRGGTGSATTPGGARRQPARGTAGRGGERGRGTHPTGSGGGRARRRDDDAVDRSVTEQVGGGTGFFDAPQTLSRPVIGGDPGQ</sequence>
<organism evidence="4 5">
    <name type="scientific">Saccharopolyspora gregorii</name>
    <dbReference type="NCBI Taxonomy" id="33914"/>
    <lineage>
        <taxon>Bacteria</taxon>
        <taxon>Bacillati</taxon>
        <taxon>Actinomycetota</taxon>
        <taxon>Actinomycetes</taxon>
        <taxon>Pseudonocardiales</taxon>
        <taxon>Pseudonocardiaceae</taxon>
        <taxon>Saccharopolyspora</taxon>
    </lineage>
</organism>
<keyword evidence="5" id="KW-1185">Reference proteome</keyword>
<proteinExistence type="inferred from homology"/>